<dbReference type="InterPro" id="IPR025669">
    <property type="entry name" value="AAA_dom"/>
</dbReference>
<dbReference type="CDD" id="cd02042">
    <property type="entry name" value="ParAB_family"/>
    <property type="match status" value="1"/>
</dbReference>
<dbReference type="Pfam" id="PF13614">
    <property type="entry name" value="AAA_31"/>
    <property type="match status" value="1"/>
</dbReference>
<reference evidence="2" key="1">
    <citation type="journal article" date="2014" name="Front. Microbiol.">
        <title>High frequency of phylogenetically diverse reductive dehalogenase-homologous genes in deep subseafloor sedimentary metagenomes.</title>
        <authorList>
            <person name="Kawai M."/>
            <person name="Futagami T."/>
            <person name="Toyoda A."/>
            <person name="Takaki Y."/>
            <person name="Nishi S."/>
            <person name="Hori S."/>
            <person name="Arai W."/>
            <person name="Tsubouchi T."/>
            <person name="Morono Y."/>
            <person name="Uchiyama I."/>
            <person name="Ito T."/>
            <person name="Fujiyama A."/>
            <person name="Inagaki F."/>
            <person name="Takami H."/>
        </authorList>
    </citation>
    <scope>NUCLEOTIDE SEQUENCE</scope>
    <source>
        <strain evidence="2">Expedition CK06-06</strain>
    </source>
</reference>
<accession>X1PAS7</accession>
<feature type="domain" description="AAA" evidence="1">
    <location>
        <begin position="14"/>
        <end position="124"/>
    </location>
</feature>
<dbReference type="PANTHER" id="PTHR13696:SF99">
    <property type="entry name" value="COBYRINIC ACID AC-DIAMIDE SYNTHASE"/>
    <property type="match status" value="1"/>
</dbReference>
<dbReference type="SUPFAM" id="SSF52540">
    <property type="entry name" value="P-loop containing nucleoside triphosphate hydrolases"/>
    <property type="match status" value="1"/>
</dbReference>
<evidence type="ECO:0000259" key="1">
    <source>
        <dbReference type="Pfam" id="PF13614"/>
    </source>
</evidence>
<name>X1PAS7_9ZZZZ</name>
<protein>
    <recommendedName>
        <fullName evidence="1">AAA domain-containing protein</fullName>
    </recommendedName>
</protein>
<dbReference type="InterPro" id="IPR050678">
    <property type="entry name" value="DNA_Partitioning_ATPase"/>
</dbReference>
<dbReference type="AlphaFoldDB" id="X1PAS7"/>
<organism evidence="2">
    <name type="scientific">marine sediment metagenome</name>
    <dbReference type="NCBI Taxonomy" id="412755"/>
    <lineage>
        <taxon>unclassified sequences</taxon>
        <taxon>metagenomes</taxon>
        <taxon>ecological metagenomes</taxon>
    </lineage>
</organism>
<comment type="caution">
    <text evidence="2">The sequence shown here is derived from an EMBL/GenBank/DDBJ whole genome shotgun (WGS) entry which is preliminary data.</text>
</comment>
<evidence type="ECO:0000313" key="2">
    <source>
        <dbReference type="EMBL" id="GAI39556.1"/>
    </source>
</evidence>
<dbReference type="PANTHER" id="PTHR13696">
    <property type="entry name" value="P-LOOP CONTAINING NUCLEOSIDE TRIPHOSPHATE HYDROLASE"/>
    <property type="match status" value="1"/>
</dbReference>
<dbReference type="InterPro" id="IPR027417">
    <property type="entry name" value="P-loop_NTPase"/>
</dbReference>
<dbReference type="EMBL" id="BARV01032927">
    <property type="protein sequence ID" value="GAI39556.1"/>
    <property type="molecule type" value="Genomic_DNA"/>
</dbReference>
<dbReference type="Gene3D" id="3.40.50.300">
    <property type="entry name" value="P-loop containing nucleotide triphosphate hydrolases"/>
    <property type="match status" value="1"/>
</dbReference>
<sequence length="200" mass="22604">AALDGKAWDIEQAIIKDCSNIRGNTNLHAIVCSPDLGQLDEDILVRLEKGAKIQGDFRIVLGEQLRKIKDRYNWIIIDCPPSLSTITSNAILCSDYWIAPIVPEALSLLGIELIQTRIGGLTNRYGKAGLSIKFAGSILNRIDIRRKDHIKAAEGVYEKSNWYNPFHHWVGDWKPLYIVSDYDYPIEAEDRVTRGQADIR</sequence>
<proteinExistence type="predicted"/>
<gene>
    <name evidence="2" type="ORF">S06H3_51838</name>
</gene>
<feature type="non-terminal residue" evidence="2">
    <location>
        <position position="1"/>
    </location>
</feature>